<dbReference type="SUPFAM" id="SSF103506">
    <property type="entry name" value="Mitochondrial carrier"/>
    <property type="match status" value="2"/>
</dbReference>
<evidence type="ECO:0000256" key="1">
    <source>
        <dbReference type="ARBA" id="ARBA00004141"/>
    </source>
</evidence>
<feature type="compositionally biased region" description="Basic and acidic residues" evidence="5">
    <location>
        <begin position="284"/>
        <end position="325"/>
    </location>
</feature>
<feature type="compositionally biased region" description="Low complexity" evidence="5">
    <location>
        <begin position="44"/>
        <end position="64"/>
    </location>
</feature>
<dbReference type="PROSITE" id="PS50920">
    <property type="entry name" value="SOLCAR"/>
    <property type="match status" value="3"/>
</dbReference>
<feature type="repeat" description="Solcar" evidence="4">
    <location>
        <begin position="387"/>
        <end position="474"/>
    </location>
</feature>
<keyword evidence="2 4" id="KW-0812">Transmembrane</keyword>
<dbReference type="GO" id="GO:0015187">
    <property type="term" value="F:glycine transmembrane transporter activity"/>
    <property type="evidence" value="ECO:0007669"/>
    <property type="project" value="TreeGrafter"/>
</dbReference>
<name>A0A086JI84_TOXGO</name>
<proteinExistence type="predicted"/>
<dbReference type="GO" id="GO:0005739">
    <property type="term" value="C:mitochondrion"/>
    <property type="evidence" value="ECO:0007669"/>
    <property type="project" value="TreeGrafter"/>
</dbReference>
<dbReference type="GO" id="GO:1904983">
    <property type="term" value="P:glycine import into mitochondrion"/>
    <property type="evidence" value="ECO:0007669"/>
    <property type="project" value="TreeGrafter"/>
</dbReference>
<gene>
    <name evidence="6" type="ORF">TGDOM2_293350</name>
</gene>
<accession>A0A086JI84</accession>
<feature type="region of interest" description="Disordered" evidence="5">
    <location>
        <begin position="127"/>
        <end position="153"/>
    </location>
</feature>
<evidence type="ECO:0000256" key="3">
    <source>
        <dbReference type="ARBA" id="ARBA00023136"/>
    </source>
</evidence>
<sequence>MADSSASGARREKATLQPPAAEKQALLDFTFSLRCSTYSPLPSPTLSSLSPPSSLSSPPSLSSPSPLSSLSSLSLFHSSHRVCPMPVLAAASAGRTPRNAPPSGPAAGLLSAPYRLLLRPPAPVACSSLPGSAEKKEGNGRLERTEEETKSARMNSGIAGAVSGIVCASILQPLDVIKTQQQQQQPVTVGGVRQRPSVAEVCRRIHSMWGFQGFFRGLWPCLIRVGPGTGVYFYSLDMLTGSWGSFATFSRKAAEAVDRRFSFALSEGKERQGEAQQRSPQKKQIAERQPEAEGEKTATREENVVDVKRDKTREKTEETGSRRAAEWRGRIPQGGECACETTATLVHAAAEETAATGFLLEGEAEREVSREVNAETVSPIEESPGPAPPWYNAAVGAVARGVAVVFFNPITVVKSRVESSWMTSRSSPPINAVLREMWRTEGPASLLRGAWPTVLRDVPFSGIFFGLYTWLRTQAGMDGARQDISYFALKNFCCGASAAALASAVTHPFDVVRTRIQLYGLYVAQQSAGGDGAFVGNSAGASRAPAGPGPGSNGGAKVLTMRNMMREMVREEGVVVLWRGLAARLAKRSLMSAMTWTSFEELRVLLGDLKR</sequence>
<comment type="subcellular location">
    <subcellularLocation>
        <location evidence="1">Membrane</location>
        <topology evidence="1">Multi-pass membrane protein</topology>
    </subcellularLocation>
</comment>
<feature type="region of interest" description="Disordered" evidence="5">
    <location>
        <begin position="268"/>
        <end position="325"/>
    </location>
</feature>
<dbReference type="OrthoDB" id="310160at2759"/>
<dbReference type="InterPro" id="IPR018108">
    <property type="entry name" value="MCP_transmembrane"/>
</dbReference>
<evidence type="ECO:0000313" key="7">
    <source>
        <dbReference type="Proteomes" id="UP000028837"/>
    </source>
</evidence>
<feature type="repeat" description="Solcar" evidence="4">
    <location>
        <begin position="151"/>
        <end position="242"/>
    </location>
</feature>
<evidence type="ECO:0000256" key="5">
    <source>
        <dbReference type="SAM" id="MobiDB-lite"/>
    </source>
</evidence>
<dbReference type="Proteomes" id="UP000028837">
    <property type="component" value="Unassembled WGS sequence"/>
</dbReference>
<dbReference type="Gene3D" id="1.50.40.10">
    <property type="entry name" value="Mitochondrial carrier domain"/>
    <property type="match status" value="2"/>
</dbReference>
<dbReference type="PANTHER" id="PTHR46181:SF3">
    <property type="entry name" value="MITOCHONDRIAL GLYCINE TRANSPORTER"/>
    <property type="match status" value="1"/>
</dbReference>
<reference evidence="6 7" key="1">
    <citation type="submission" date="2014-02" db="EMBL/GenBank/DDBJ databases">
        <authorList>
            <person name="Sibley D."/>
            <person name="Venepally P."/>
            <person name="Karamycheva S."/>
            <person name="Hadjithomas M."/>
            <person name="Khan A."/>
            <person name="Brunk B."/>
            <person name="Roos D."/>
            <person name="Caler E."/>
            <person name="Lorenzi H."/>
        </authorList>
    </citation>
    <scope>NUCLEOTIDE SEQUENCE [LARGE SCALE GENOMIC DNA]</scope>
    <source>
        <strain evidence="6 7">GAB2-2007-GAL-DOM2</strain>
    </source>
</reference>
<keyword evidence="3 4" id="KW-0472">Membrane</keyword>
<organism evidence="6 7">
    <name type="scientific">Toxoplasma gondii GAB2-2007-GAL-DOM2</name>
    <dbReference type="NCBI Taxonomy" id="1130820"/>
    <lineage>
        <taxon>Eukaryota</taxon>
        <taxon>Sar</taxon>
        <taxon>Alveolata</taxon>
        <taxon>Apicomplexa</taxon>
        <taxon>Conoidasida</taxon>
        <taxon>Coccidia</taxon>
        <taxon>Eucoccidiorida</taxon>
        <taxon>Eimeriorina</taxon>
        <taxon>Sarcocystidae</taxon>
        <taxon>Toxoplasma</taxon>
    </lineage>
</organism>
<feature type="repeat" description="Solcar" evidence="4">
    <location>
        <begin position="486"/>
        <end position="605"/>
    </location>
</feature>
<comment type="caution">
    <text evidence="6">The sequence shown here is derived from an EMBL/GenBank/DDBJ whole genome shotgun (WGS) entry which is preliminary data.</text>
</comment>
<feature type="compositionally biased region" description="Basic and acidic residues" evidence="5">
    <location>
        <begin position="133"/>
        <end position="151"/>
    </location>
</feature>
<dbReference type="PANTHER" id="PTHR46181">
    <property type="entry name" value="MITOCHONDRIAL GLYCINE TRANSPORTER"/>
    <property type="match status" value="1"/>
</dbReference>
<protein>
    <submittedName>
        <fullName evidence="6">Mitochondrial carrier superfamily protein</fullName>
    </submittedName>
</protein>
<evidence type="ECO:0000256" key="4">
    <source>
        <dbReference type="PROSITE-ProRule" id="PRU00282"/>
    </source>
</evidence>
<dbReference type="VEuPathDB" id="ToxoDB:TGDOM2_293350"/>
<dbReference type="GO" id="GO:0016020">
    <property type="term" value="C:membrane"/>
    <property type="evidence" value="ECO:0007669"/>
    <property type="project" value="UniProtKB-SubCell"/>
</dbReference>
<feature type="region of interest" description="Disordered" evidence="5">
    <location>
        <begin position="41"/>
        <end position="64"/>
    </location>
</feature>
<evidence type="ECO:0000256" key="2">
    <source>
        <dbReference type="ARBA" id="ARBA00022692"/>
    </source>
</evidence>
<dbReference type="Pfam" id="PF00153">
    <property type="entry name" value="Mito_carr"/>
    <property type="match status" value="3"/>
</dbReference>
<evidence type="ECO:0000313" key="6">
    <source>
        <dbReference type="EMBL" id="KFG31852.1"/>
    </source>
</evidence>
<dbReference type="InterPro" id="IPR023395">
    <property type="entry name" value="MCP_dom_sf"/>
</dbReference>
<dbReference type="AlphaFoldDB" id="A0A086JI84"/>
<dbReference type="EMBL" id="AHZU02001485">
    <property type="protein sequence ID" value="KFG31852.1"/>
    <property type="molecule type" value="Genomic_DNA"/>
</dbReference>
<feature type="region of interest" description="Disordered" evidence="5">
    <location>
        <begin position="1"/>
        <end position="21"/>
    </location>
</feature>